<name>A0ACB9SPG8_HOLOL</name>
<accession>A0ACB9SPG8</accession>
<evidence type="ECO:0000313" key="2">
    <source>
        <dbReference type="Proteomes" id="UP001056778"/>
    </source>
</evidence>
<comment type="caution">
    <text evidence="1">The sequence shown here is derived from an EMBL/GenBank/DDBJ whole genome shotgun (WGS) entry which is preliminary data.</text>
</comment>
<sequence length="728" mass="84248">MCEMLSLLKRIRTHDPDFEEVAMRWFEEVRDNRSDINDCKDCKAKGSKAAVLTHEGTTETVEVTKGVRQGDGLSATLFNIAMERAIKGSKATGNIISKSVQIIAYADYIAVISRNRKNLEETTTKLLDEARKRRLEVNQQKTKYMKISRTNREETHLEIKIGEQEYYRSEIFQIPRHRDKQQKRQTYDKSNKCFKQEAYNFYIFPRAIPKYVSDQRFLCQVSSIDFLVSQGFDFNKLFRHGISYLNSVQESKYREALNETQKIRLQNSLGGASDSTNRVTATKEADKEFLKNISDQIKSFLDSSEEELVLPRCNGFLRLLIYQLVRENFDKKIDIRTKSENRDRLLVITKFKSIDDRKEELQKLMQEEEADLENTIGFTKVVKLIMESGKLMVGHNMVLDLLHTIDKFLTPLPEDYEEFKECTHCLFPKIIDTKFLSASEPFSNLISSNVLQHLLETVSKSPFSMPKIEVEDDSCGYSLSDRKEHEAGYDAYITGVCFLSMWQYLGQKNMDKGVIFENFHLLKPYMNKQVPLINASYISNLCFRKLTMQFIILLYYKRVKVINTNPSRDHVFYLTFPKEWKSSDISLLFSPFGSVHISWINESSAYVGLMKKQEAAVALSTLSQSDTYTITSWAKRQSVLAGLPTIPKSPLIVRKKSSDGHMAKRRRICDKNIHLNTSIDPVIESSEVDEELVKTNSEKKENPETIPIIKASRKRTISKTFQEDNSWE</sequence>
<gene>
    <name evidence="1" type="ORF">MML48_8g00009911</name>
</gene>
<dbReference type="EMBL" id="CM043022">
    <property type="protein sequence ID" value="KAI4456570.1"/>
    <property type="molecule type" value="Genomic_DNA"/>
</dbReference>
<protein>
    <submittedName>
        <fullName evidence="1">Poly a -specific ribonuclease/target of egr1 member 1</fullName>
    </submittedName>
</protein>
<reference evidence="1" key="1">
    <citation type="submission" date="2022-04" db="EMBL/GenBank/DDBJ databases">
        <title>Chromosome-scale genome assembly of Holotrichia oblita Faldermann.</title>
        <authorList>
            <person name="Rongchong L."/>
        </authorList>
    </citation>
    <scope>NUCLEOTIDE SEQUENCE</scope>
    <source>
        <strain evidence="1">81SQS9</strain>
    </source>
</reference>
<dbReference type="Proteomes" id="UP001056778">
    <property type="component" value="Chromosome 8"/>
</dbReference>
<evidence type="ECO:0000313" key="1">
    <source>
        <dbReference type="EMBL" id="KAI4456570.1"/>
    </source>
</evidence>
<keyword evidence="2" id="KW-1185">Reference proteome</keyword>
<organism evidence="1 2">
    <name type="scientific">Holotrichia oblita</name>
    <name type="common">Chafer beetle</name>
    <dbReference type="NCBI Taxonomy" id="644536"/>
    <lineage>
        <taxon>Eukaryota</taxon>
        <taxon>Metazoa</taxon>
        <taxon>Ecdysozoa</taxon>
        <taxon>Arthropoda</taxon>
        <taxon>Hexapoda</taxon>
        <taxon>Insecta</taxon>
        <taxon>Pterygota</taxon>
        <taxon>Neoptera</taxon>
        <taxon>Endopterygota</taxon>
        <taxon>Coleoptera</taxon>
        <taxon>Polyphaga</taxon>
        <taxon>Scarabaeiformia</taxon>
        <taxon>Scarabaeidae</taxon>
        <taxon>Melolonthinae</taxon>
        <taxon>Holotrichia</taxon>
    </lineage>
</organism>
<proteinExistence type="predicted"/>